<feature type="region of interest" description="Disordered" evidence="9">
    <location>
        <begin position="186"/>
        <end position="264"/>
    </location>
</feature>
<evidence type="ECO:0000256" key="1">
    <source>
        <dbReference type="ARBA" id="ARBA00022603"/>
    </source>
</evidence>
<feature type="compositionally biased region" description="Basic and acidic residues" evidence="9">
    <location>
        <begin position="211"/>
        <end position="220"/>
    </location>
</feature>
<evidence type="ECO:0000256" key="5">
    <source>
        <dbReference type="ARBA" id="ARBA00039681"/>
    </source>
</evidence>
<dbReference type="GO" id="GO:0005634">
    <property type="term" value="C:nucleus"/>
    <property type="evidence" value="ECO:0007669"/>
    <property type="project" value="TreeGrafter"/>
</dbReference>
<sequence>MRVLELYSGIGGMHCAVKECGISYEIIAAIDVNTTANKIYKHNFPESNLMDCGIESLSATQLDEMKIDMIVMSPPCQPFTRVGKKLDAEDIRTKSFLHLLSLLPRLNNCPKYILVENVKGFEDSETCLKLRETLMKCNFTYQEFLLTPLQFGIPNSRLRYYLIAKRSPLKFSFANTTEIMTSLPSINSEENSSSTNATNISQPSTACISDESTRTNDHCKNSSHISSSHHMQSSPAKPAKKKETQHGMLGKSINNSDATDKKSPDIPAATCPICRESCLQSAGYNMRQLSEGEEEEDKYLCRLVQDFLEDQPPEYFQPFMLTRKDLKRFIVMDIVFPCLQKTTCFTKRYGHFMEGAGSIFQMSHSISEMTAASELKDRTLELKNRDQWSDEDYQVLSRLRLRYFTPREIANFLCFPATYNFPQDLSKIQLYRTLGNSLNVRVVSKLIQLMVKEQTSHVQV</sequence>
<dbReference type="SUPFAM" id="SSF53335">
    <property type="entry name" value="S-adenosyl-L-methionine-dependent methyltransferases"/>
    <property type="match status" value="1"/>
</dbReference>
<evidence type="ECO:0000313" key="11">
    <source>
        <dbReference type="Proteomes" id="UP000005408"/>
    </source>
</evidence>
<evidence type="ECO:0000256" key="8">
    <source>
        <dbReference type="RuleBase" id="RU000416"/>
    </source>
</evidence>
<dbReference type="AlphaFoldDB" id="A0A8W8NC15"/>
<dbReference type="EnsemblMetazoa" id="G5538.2">
    <property type="protein sequence ID" value="G5538.2:cds"/>
    <property type="gene ID" value="G5538"/>
</dbReference>
<accession>A0A8W8NC15</accession>
<dbReference type="EnsemblMetazoa" id="G5538.1">
    <property type="protein sequence ID" value="G5538.1:cds"/>
    <property type="gene ID" value="G5538"/>
</dbReference>
<dbReference type="PRINTS" id="PR00105">
    <property type="entry name" value="C5METTRFRASE"/>
</dbReference>
<dbReference type="PROSITE" id="PS00095">
    <property type="entry name" value="C5_MTASE_2"/>
    <property type="match status" value="1"/>
</dbReference>
<dbReference type="PANTHER" id="PTHR46098:SF1">
    <property type="entry name" value="TRNA (CYTOSINE(38)-C(5))-METHYLTRANSFERASE"/>
    <property type="match status" value="1"/>
</dbReference>
<dbReference type="OMA" id="HYAFKYA"/>
<evidence type="ECO:0000256" key="4">
    <source>
        <dbReference type="ARBA" id="ARBA00039081"/>
    </source>
</evidence>
<dbReference type="OrthoDB" id="414133at2759"/>
<reference evidence="10" key="1">
    <citation type="submission" date="2022-08" db="UniProtKB">
        <authorList>
            <consortium name="EnsemblMetazoa"/>
        </authorList>
    </citation>
    <scope>IDENTIFICATION</scope>
    <source>
        <strain evidence="10">05x7-T-G4-1.051#20</strain>
    </source>
</reference>
<dbReference type="EC" id="2.1.1.204" evidence="4"/>
<dbReference type="Proteomes" id="UP000005408">
    <property type="component" value="Unassembled WGS sequence"/>
</dbReference>
<keyword evidence="11" id="KW-1185">Reference proteome</keyword>
<dbReference type="PROSITE" id="PS51679">
    <property type="entry name" value="SAM_MT_C5"/>
    <property type="match status" value="1"/>
</dbReference>
<evidence type="ECO:0000256" key="9">
    <source>
        <dbReference type="SAM" id="MobiDB-lite"/>
    </source>
</evidence>
<feature type="compositionally biased region" description="Low complexity" evidence="9">
    <location>
        <begin position="186"/>
        <end position="201"/>
    </location>
</feature>
<evidence type="ECO:0000256" key="3">
    <source>
        <dbReference type="ARBA" id="ARBA00022691"/>
    </source>
</evidence>
<keyword evidence="2 7" id="KW-0808">Transferase</keyword>
<organism evidence="10 11">
    <name type="scientific">Magallana gigas</name>
    <name type="common">Pacific oyster</name>
    <name type="synonym">Crassostrea gigas</name>
    <dbReference type="NCBI Taxonomy" id="29159"/>
    <lineage>
        <taxon>Eukaryota</taxon>
        <taxon>Metazoa</taxon>
        <taxon>Spiralia</taxon>
        <taxon>Lophotrochozoa</taxon>
        <taxon>Mollusca</taxon>
        <taxon>Bivalvia</taxon>
        <taxon>Autobranchia</taxon>
        <taxon>Pteriomorphia</taxon>
        <taxon>Ostreida</taxon>
        <taxon>Ostreoidea</taxon>
        <taxon>Ostreidae</taxon>
        <taxon>Magallana</taxon>
    </lineage>
</organism>
<dbReference type="Gene3D" id="3.90.120.10">
    <property type="entry name" value="DNA Methylase, subunit A, domain 2"/>
    <property type="match status" value="1"/>
</dbReference>
<dbReference type="InterPro" id="IPR031303">
    <property type="entry name" value="C5_meth_CS"/>
</dbReference>
<evidence type="ECO:0000313" key="10">
    <source>
        <dbReference type="EnsemblMetazoa" id="G5538.2:cds"/>
    </source>
</evidence>
<proteinExistence type="inferred from homology"/>
<dbReference type="EnsemblMetazoa" id="G5538.3">
    <property type="protein sequence ID" value="G5538.3:cds"/>
    <property type="gene ID" value="G5538"/>
</dbReference>
<evidence type="ECO:0000256" key="2">
    <source>
        <dbReference type="ARBA" id="ARBA00022679"/>
    </source>
</evidence>
<evidence type="ECO:0000256" key="6">
    <source>
        <dbReference type="ARBA" id="ARBA00042810"/>
    </source>
</evidence>
<evidence type="ECO:0000256" key="7">
    <source>
        <dbReference type="PROSITE-ProRule" id="PRU01016"/>
    </source>
</evidence>
<protein>
    <recommendedName>
        <fullName evidence="5">tRNA (cytosine(38)-C(5))-methyltransferase</fullName>
        <ecNumber evidence="4">2.1.1.204</ecNumber>
    </recommendedName>
    <alternativeName>
        <fullName evidence="6">DNA (cytosine-5)-methyltransferase-like protein 2</fullName>
    </alternativeName>
</protein>
<dbReference type="InterPro" id="IPR029063">
    <property type="entry name" value="SAM-dependent_MTases_sf"/>
</dbReference>
<dbReference type="GO" id="GO:0008168">
    <property type="term" value="F:methyltransferase activity"/>
    <property type="evidence" value="ECO:0007669"/>
    <property type="project" value="UniProtKB-KW"/>
</dbReference>
<dbReference type="NCBIfam" id="TIGR00675">
    <property type="entry name" value="dcm"/>
    <property type="match status" value="1"/>
</dbReference>
<dbReference type="Gene3D" id="3.40.50.150">
    <property type="entry name" value="Vaccinia Virus protein VP39"/>
    <property type="match status" value="1"/>
</dbReference>
<dbReference type="PANTHER" id="PTHR46098">
    <property type="entry name" value="TRNA (CYTOSINE(38)-C(5))-METHYLTRANSFERASE"/>
    <property type="match status" value="1"/>
</dbReference>
<feature type="active site" evidence="7">
    <location>
        <position position="76"/>
    </location>
</feature>
<feature type="compositionally biased region" description="Low complexity" evidence="9">
    <location>
        <begin position="222"/>
        <end position="234"/>
    </location>
</feature>
<keyword evidence="1 7" id="KW-0489">Methyltransferase</keyword>
<dbReference type="InterPro" id="IPR050750">
    <property type="entry name" value="C5-MTase"/>
</dbReference>
<comment type="similarity">
    <text evidence="7 8">Belongs to the class I-like SAM-binding methyltransferase superfamily. C5-methyltransferase family.</text>
</comment>
<name>A0A8W8NC15_MAGGI</name>
<dbReference type="GO" id="GO:0032259">
    <property type="term" value="P:methylation"/>
    <property type="evidence" value="ECO:0007669"/>
    <property type="project" value="UniProtKB-KW"/>
</dbReference>
<keyword evidence="3 7" id="KW-0949">S-adenosyl-L-methionine</keyword>
<dbReference type="Pfam" id="PF00145">
    <property type="entry name" value="DNA_methylase"/>
    <property type="match status" value="1"/>
</dbReference>
<dbReference type="InterPro" id="IPR001525">
    <property type="entry name" value="C5_MeTfrase"/>
</dbReference>